<dbReference type="EMBL" id="JARQZJ010000126">
    <property type="protein sequence ID" value="KAK9890683.1"/>
    <property type="molecule type" value="Genomic_DNA"/>
</dbReference>
<name>A0AAW1VB55_9CUCU</name>
<evidence type="ECO:0000259" key="1">
    <source>
        <dbReference type="PROSITE" id="PS50011"/>
    </source>
</evidence>
<reference evidence="2 3" key="1">
    <citation type="submission" date="2023-03" db="EMBL/GenBank/DDBJ databases">
        <title>Genome insight into feeding habits of ladybird beetles.</title>
        <authorList>
            <person name="Li H.-S."/>
            <person name="Huang Y.-H."/>
            <person name="Pang H."/>
        </authorList>
    </citation>
    <scope>NUCLEOTIDE SEQUENCE [LARGE SCALE GENOMIC DNA]</scope>
    <source>
        <strain evidence="2">SYSU_2023b</strain>
        <tissue evidence="2">Whole body</tissue>
    </source>
</reference>
<dbReference type="Proteomes" id="UP001431783">
    <property type="component" value="Unassembled WGS sequence"/>
</dbReference>
<dbReference type="Pfam" id="PF00069">
    <property type="entry name" value="Pkinase"/>
    <property type="match status" value="1"/>
</dbReference>
<protein>
    <recommendedName>
        <fullName evidence="1">Protein kinase domain-containing protein</fullName>
    </recommendedName>
</protein>
<dbReference type="PROSITE" id="PS50011">
    <property type="entry name" value="PROTEIN_KINASE_DOM"/>
    <property type="match status" value="1"/>
</dbReference>
<dbReference type="AlphaFoldDB" id="A0AAW1VB55"/>
<keyword evidence="3" id="KW-1185">Reference proteome</keyword>
<dbReference type="GO" id="GO:0005524">
    <property type="term" value="F:ATP binding"/>
    <property type="evidence" value="ECO:0007669"/>
    <property type="project" value="InterPro"/>
</dbReference>
<dbReference type="InterPro" id="IPR000719">
    <property type="entry name" value="Prot_kinase_dom"/>
</dbReference>
<dbReference type="PANTHER" id="PTHR44329">
    <property type="entry name" value="SERINE/THREONINE-PROTEIN KINASE TNNI3K-RELATED"/>
    <property type="match status" value="1"/>
</dbReference>
<dbReference type="GO" id="GO:0004674">
    <property type="term" value="F:protein serine/threonine kinase activity"/>
    <property type="evidence" value="ECO:0007669"/>
    <property type="project" value="TreeGrafter"/>
</dbReference>
<evidence type="ECO:0000313" key="2">
    <source>
        <dbReference type="EMBL" id="KAK9890683.1"/>
    </source>
</evidence>
<evidence type="ECO:0000313" key="3">
    <source>
        <dbReference type="Proteomes" id="UP001431783"/>
    </source>
</evidence>
<dbReference type="SUPFAM" id="SSF56112">
    <property type="entry name" value="Protein kinase-like (PK-like)"/>
    <property type="match status" value="1"/>
</dbReference>
<organism evidence="2 3">
    <name type="scientific">Henosepilachna vigintioctopunctata</name>
    <dbReference type="NCBI Taxonomy" id="420089"/>
    <lineage>
        <taxon>Eukaryota</taxon>
        <taxon>Metazoa</taxon>
        <taxon>Ecdysozoa</taxon>
        <taxon>Arthropoda</taxon>
        <taxon>Hexapoda</taxon>
        <taxon>Insecta</taxon>
        <taxon>Pterygota</taxon>
        <taxon>Neoptera</taxon>
        <taxon>Endopterygota</taxon>
        <taxon>Coleoptera</taxon>
        <taxon>Polyphaga</taxon>
        <taxon>Cucujiformia</taxon>
        <taxon>Coccinelloidea</taxon>
        <taxon>Coccinellidae</taxon>
        <taxon>Epilachninae</taxon>
        <taxon>Epilachnini</taxon>
        <taxon>Henosepilachna</taxon>
    </lineage>
</organism>
<dbReference type="SMART" id="SM00220">
    <property type="entry name" value="S_TKc"/>
    <property type="match status" value="1"/>
</dbReference>
<gene>
    <name evidence="2" type="ORF">WA026_012034</name>
</gene>
<comment type="caution">
    <text evidence="2">The sequence shown here is derived from an EMBL/GenBank/DDBJ whole genome shotgun (WGS) entry which is preliminary data.</text>
</comment>
<feature type="domain" description="Protein kinase" evidence="1">
    <location>
        <begin position="23"/>
        <end position="312"/>
    </location>
</feature>
<accession>A0AAW1VB55</accession>
<dbReference type="Gene3D" id="1.10.510.10">
    <property type="entry name" value="Transferase(Phosphotransferase) domain 1"/>
    <property type="match status" value="1"/>
</dbReference>
<dbReference type="InterPro" id="IPR008271">
    <property type="entry name" value="Ser/Thr_kinase_AS"/>
</dbReference>
<dbReference type="InterPro" id="IPR011009">
    <property type="entry name" value="Kinase-like_dom_sf"/>
</dbReference>
<dbReference type="InterPro" id="IPR051681">
    <property type="entry name" value="Ser/Thr_Kinases-Pseudokinases"/>
</dbReference>
<dbReference type="PROSITE" id="PS00108">
    <property type="entry name" value="PROTEIN_KINASE_ST"/>
    <property type="match status" value="1"/>
</dbReference>
<proteinExistence type="predicted"/>
<sequence>MSCEISSTPVKKSLKTNLIIPPSPFLKTLGVGTGVQVYEFKRSPLADKFRSPWAIKKIVKRKLNDKELKKRLYSEAKVLKNLNHPNIVGFRCYIESPNGDILAMEECTTSLGDLIEYKRDNGESSPYPVNNILKVGHDVSCALNYLHNTVLILHGDIKSFNVLVKNDFEMCKLCDFGVCLPLKKDGTVDETQAGEEFEYVGTLAWSAPEIFCFPQKVTTNADVYSFGAVLYEMLTLNIPINEEVCKLLDDTNDSEISDIDCSMEVMKFNLPDIDYGDEYNIILELMYDCTSVKMEDRPNAGTLEIIFKHSLKHSSK</sequence>
<dbReference type="Gene3D" id="3.30.200.20">
    <property type="entry name" value="Phosphorylase Kinase, domain 1"/>
    <property type="match status" value="1"/>
</dbReference>